<evidence type="ECO:0000313" key="20">
    <source>
        <dbReference type="Proteomes" id="UP001152799"/>
    </source>
</evidence>
<evidence type="ECO:0000256" key="2">
    <source>
        <dbReference type="ARBA" id="ARBA00004141"/>
    </source>
</evidence>
<comment type="catalytic activity">
    <reaction evidence="14">
        <text>a di-trans,poly-cis-dolichyl beta-D-mannosyl phosphate + L-threonyl-[protein] = 3-O-(alpha-D-mannosyl)-L-threonyl-[protein] + a di-trans,poly-cis-dolichyl phosphate + H(+)</text>
        <dbReference type="Rhea" id="RHEA:53396"/>
        <dbReference type="Rhea" id="RHEA-COMP:11060"/>
        <dbReference type="Rhea" id="RHEA-COMP:13547"/>
        <dbReference type="Rhea" id="RHEA-COMP:19498"/>
        <dbReference type="Rhea" id="RHEA-COMP:19501"/>
        <dbReference type="ChEBI" id="CHEBI:15378"/>
        <dbReference type="ChEBI" id="CHEBI:30013"/>
        <dbReference type="ChEBI" id="CHEBI:57683"/>
        <dbReference type="ChEBI" id="CHEBI:58211"/>
        <dbReference type="ChEBI" id="CHEBI:137323"/>
        <dbReference type="EC" id="2.4.1.109"/>
    </reaction>
</comment>
<comment type="pathway">
    <text evidence="4">Protein modification; protein glycosylation.</text>
</comment>
<dbReference type="InterPro" id="IPR052384">
    <property type="entry name" value="TMTC_O-mannosyltransferase"/>
</dbReference>
<keyword evidence="9" id="KW-0677">Repeat</keyword>
<feature type="repeat" description="TPR" evidence="16">
    <location>
        <begin position="552"/>
        <end position="585"/>
    </location>
</feature>
<dbReference type="EC" id="2.4.1.109" evidence="6"/>
<comment type="similarity">
    <text evidence="5">Belongs to the TMTC family.</text>
</comment>
<feature type="transmembrane region" description="Helical" evidence="17">
    <location>
        <begin position="354"/>
        <end position="372"/>
    </location>
</feature>
<evidence type="ECO:0000256" key="12">
    <source>
        <dbReference type="ARBA" id="ARBA00022989"/>
    </source>
</evidence>
<feature type="transmembrane region" description="Helical" evidence="17">
    <location>
        <begin position="452"/>
        <end position="471"/>
    </location>
</feature>
<comment type="catalytic activity">
    <reaction evidence="15">
        <text>a di-trans,poly-cis-dolichyl beta-D-mannosyl phosphate + L-seryl-[protein] = 3-O-(alpha-D-mannosyl)-L-seryl-[protein] + a di-trans,poly-cis-dolichyl phosphate + H(+)</text>
        <dbReference type="Rhea" id="RHEA:17377"/>
        <dbReference type="Rhea" id="RHEA-COMP:9863"/>
        <dbReference type="Rhea" id="RHEA-COMP:13546"/>
        <dbReference type="Rhea" id="RHEA-COMP:19498"/>
        <dbReference type="Rhea" id="RHEA-COMP:19501"/>
        <dbReference type="ChEBI" id="CHEBI:15378"/>
        <dbReference type="ChEBI" id="CHEBI:29999"/>
        <dbReference type="ChEBI" id="CHEBI:57683"/>
        <dbReference type="ChEBI" id="CHEBI:58211"/>
        <dbReference type="ChEBI" id="CHEBI:137321"/>
        <dbReference type="EC" id="2.4.1.109"/>
    </reaction>
</comment>
<dbReference type="InterPro" id="IPR011990">
    <property type="entry name" value="TPR-like_helical_dom_sf"/>
</dbReference>
<evidence type="ECO:0000256" key="14">
    <source>
        <dbReference type="ARBA" id="ARBA00045085"/>
    </source>
</evidence>
<dbReference type="PROSITE" id="PS50293">
    <property type="entry name" value="TPR_REGION"/>
    <property type="match status" value="3"/>
</dbReference>
<feature type="repeat" description="TPR" evidence="16">
    <location>
        <begin position="805"/>
        <end position="838"/>
    </location>
</feature>
<evidence type="ECO:0000313" key="19">
    <source>
        <dbReference type="EMBL" id="CAH1124555.1"/>
    </source>
</evidence>
<evidence type="ECO:0000256" key="16">
    <source>
        <dbReference type="PROSITE-ProRule" id="PRU00339"/>
    </source>
</evidence>
<keyword evidence="12 17" id="KW-1133">Transmembrane helix</keyword>
<feature type="transmembrane region" description="Helical" evidence="17">
    <location>
        <begin position="477"/>
        <end position="497"/>
    </location>
</feature>
<feature type="repeat" description="TPR" evidence="16">
    <location>
        <begin position="737"/>
        <end position="770"/>
    </location>
</feature>
<dbReference type="PANTHER" id="PTHR44216">
    <property type="entry name" value="PROTEIN O-MANNOSYL-TRANSFERASE TMTC2"/>
    <property type="match status" value="1"/>
</dbReference>
<feature type="repeat" description="TPR" evidence="16">
    <location>
        <begin position="668"/>
        <end position="701"/>
    </location>
</feature>
<dbReference type="AlphaFoldDB" id="A0A9P0GJL0"/>
<evidence type="ECO:0000256" key="17">
    <source>
        <dbReference type="SAM" id="Phobius"/>
    </source>
</evidence>
<keyword evidence="10 16" id="KW-0802">TPR repeat</keyword>
<evidence type="ECO:0000256" key="9">
    <source>
        <dbReference type="ARBA" id="ARBA00022737"/>
    </source>
</evidence>
<dbReference type="EMBL" id="OU892288">
    <property type="protein sequence ID" value="CAH1124555.1"/>
    <property type="molecule type" value="Genomic_DNA"/>
</dbReference>
<dbReference type="Proteomes" id="UP001152799">
    <property type="component" value="Chromosome 12"/>
</dbReference>
<dbReference type="Gene3D" id="1.25.40.10">
    <property type="entry name" value="Tetratricopeptide repeat domain"/>
    <property type="match status" value="4"/>
</dbReference>
<dbReference type="OrthoDB" id="1658288at2759"/>
<dbReference type="PANTHER" id="PTHR44216:SF3">
    <property type="entry name" value="PROTEIN O-MANNOSYL-TRANSFERASE TMTC2"/>
    <property type="match status" value="1"/>
</dbReference>
<sequence length="853" mass="95949">MCAATSLSLPEMDYVSLVCCSLAFVLYCNTLGSEFVYDDRRAILTNPDLQPKTPWSQLLENDYWGTPLQDPSSHGSYRPLSVLTFRLNYLAGGFSPWGYHLVNVVLHCSATYLLIKIARIVLPKNKIGSIVTGALFAAHPVHTEAVASVVGRSDLLACNLFFLSFLAYSSHVSHRDSICCSNFYKRYDKIATTLQKTVTSCNKTNHERISSKFQASDRWCCRVARVKSWWYILVFLVLAVCAMLSKETGITVIGVSFVYDFVYSKNQKKKQKRSFLILTIALLLILTARLQTKTPRFSTADNPTAREPSSSTRFMTLSYLPALNFLMLLYPSALSFDWGMDAVPRIQSVRDPRVFFTLCFYAALMVALGIGASKWMDYKSGCTVCQRRNSDVHSHHCRMTNNNNITVQCPCPAQKITWRDATIFALSLIILPFLPASNLFFYVGFVVAERVLYIPSAGFCLLIGIAGARLWKNGTGRVYLSTGFVLVLTGFSAKTILRNRDWSSEENLYRSAVPYNPPKAYGNLGSILNAKGRIDEAEQSFRKALEYRPNMADVHYNLAILLQSKQKLDEAIQSYQRAIHFRPSLALAYVNLGTALIATGKCEEAIAVLRQASKLDGTGLKDRREHENAKVSALLQLGALYSDQGRLQNALAVYREAADALPQHYPPQRVYNVLGETLAKMQLDEEAEKWYRAALEAEPDHVPAHITYGKLLAKNVSRSAEAEQWFRRAQRLAPHDASVYHHYGAFLVINRRYSEAASMYERAAELSPEDFELAVAAATAMRKAGLQDEAELWYRKSVRMKPTDPRGHTNLGAMLHLNGKYKEAEHSYKKALRLQPDDETTLTNLHRLYGIMT</sequence>
<feature type="domain" description="DUF1736" evidence="18">
    <location>
        <begin position="292"/>
        <end position="365"/>
    </location>
</feature>
<feature type="transmembrane region" description="Helical" evidence="17">
    <location>
        <begin position="229"/>
        <end position="262"/>
    </location>
</feature>
<dbReference type="Pfam" id="PF00515">
    <property type="entry name" value="TPR_1"/>
    <property type="match status" value="1"/>
</dbReference>
<dbReference type="Pfam" id="PF08409">
    <property type="entry name" value="TMTC_DUF1736"/>
    <property type="match status" value="1"/>
</dbReference>
<dbReference type="GO" id="GO:0004169">
    <property type="term" value="F:dolichyl-phosphate-mannose-protein mannosyltransferase activity"/>
    <property type="evidence" value="ECO:0007669"/>
    <property type="project" value="UniProtKB-EC"/>
</dbReference>
<evidence type="ECO:0000256" key="4">
    <source>
        <dbReference type="ARBA" id="ARBA00004922"/>
    </source>
</evidence>
<feature type="repeat" description="TPR" evidence="16">
    <location>
        <begin position="586"/>
        <end position="619"/>
    </location>
</feature>
<feature type="repeat" description="TPR" evidence="16">
    <location>
        <begin position="518"/>
        <end position="551"/>
    </location>
</feature>
<dbReference type="SMART" id="SM00028">
    <property type="entry name" value="TPR"/>
    <property type="match status" value="8"/>
</dbReference>
<feature type="transmembrane region" description="Helical" evidence="17">
    <location>
        <begin position="423"/>
        <end position="445"/>
    </location>
</feature>
<dbReference type="GO" id="GO:0005789">
    <property type="term" value="C:endoplasmic reticulum membrane"/>
    <property type="evidence" value="ECO:0007669"/>
    <property type="project" value="TreeGrafter"/>
</dbReference>
<evidence type="ECO:0000256" key="1">
    <source>
        <dbReference type="ARBA" id="ARBA00003582"/>
    </source>
</evidence>
<comment type="subcellular location">
    <subcellularLocation>
        <location evidence="3">Endoplasmic reticulum</location>
    </subcellularLocation>
    <subcellularLocation>
        <location evidence="2">Membrane</location>
        <topology evidence="2">Multi-pass membrane protein</topology>
    </subcellularLocation>
</comment>
<dbReference type="Pfam" id="PF13432">
    <property type="entry name" value="TPR_16"/>
    <property type="match status" value="3"/>
</dbReference>
<feature type="transmembrane region" description="Helical" evidence="17">
    <location>
        <begin position="274"/>
        <end position="292"/>
    </location>
</feature>
<keyword evidence="11" id="KW-0256">Endoplasmic reticulum</keyword>
<evidence type="ECO:0000256" key="7">
    <source>
        <dbReference type="ARBA" id="ARBA00022679"/>
    </source>
</evidence>
<keyword evidence="20" id="KW-1185">Reference proteome</keyword>
<reference evidence="19" key="1">
    <citation type="submission" date="2022-01" db="EMBL/GenBank/DDBJ databases">
        <authorList>
            <person name="King R."/>
        </authorList>
    </citation>
    <scope>NUCLEOTIDE SEQUENCE</scope>
</reference>
<evidence type="ECO:0000256" key="5">
    <source>
        <dbReference type="ARBA" id="ARBA00007882"/>
    </source>
</evidence>
<evidence type="ECO:0000256" key="11">
    <source>
        <dbReference type="ARBA" id="ARBA00022824"/>
    </source>
</evidence>
<evidence type="ECO:0000256" key="3">
    <source>
        <dbReference type="ARBA" id="ARBA00004240"/>
    </source>
</evidence>
<protein>
    <recommendedName>
        <fullName evidence="6">dolichyl-phosphate-mannose--protein mannosyltransferase</fullName>
        <ecNumber evidence="6">2.4.1.109</ecNumber>
    </recommendedName>
</protein>
<dbReference type="InterPro" id="IPR019734">
    <property type="entry name" value="TPR_rpt"/>
</dbReference>
<dbReference type="PROSITE" id="PS50005">
    <property type="entry name" value="TPR"/>
    <property type="match status" value="7"/>
</dbReference>
<feature type="repeat" description="TPR" evidence="16">
    <location>
        <begin position="631"/>
        <end position="664"/>
    </location>
</feature>
<evidence type="ECO:0000259" key="18">
    <source>
        <dbReference type="Pfam" id="PF08409"/>
    </source>
</evidence>
<evidence type="ECO:0000256" key="10">
    <source>
        <dbReference type="ARBA" id="ARBA00022803"/>
    </source>
</evidence>
<evidence type="ECO:0000256" key="6">
    <source>
        <dbReference type="ARBA" id="ARBA00012839"/>
    </source>
</evidence>
<keyword evidence="13 17" id="KW-0472">Membrane</keyword>
<evidence type="ECO:0000256" key="13">
    <source>
        <dbReference type="ARBA" id="ARBA00023136"/>
    </source>
</evidence>
<feature type="transmembrane region" description="Helical" evidence="17">
    <location>
        <begin position="312"/>
        <end position="333"/>
    </location>
</feature>
<proteinExistence type="inferred from homology"/>
<accession>A0A9P0GJL0</accession>
<evidence type="ECO:0000256" key="8">
    <source>
        <dbReference type="ARBA" id="ARBA00022692"/>
    </source>
</evidence>
<organism evidence="19 20">
    <name type="scientific">Ceutorhynchus assimilis</name>
    <name type="common">cabbage seed weevil</name>
    <dbReference type="NCBI Taxonomy" id="467358"/>
    <lineage>
        <taxon>Eukaryota</taxon>
        <taxon>Metazoa</taxon>
        <taxon>Ecdysozoa</taxon>
        <taxon>Arthropoda</taxon>
        <taxon>Hexapoda</taxon>
        <taxon>Insecta</taxon>
        <taxon>Pterygota</taxon>
        <taxon>Neoptera</taxon>
        <taxon>Endopterygota</taxon>
        <taxon>Coleoptera</taxon>
        <taxon>Polyphaga</taxon>
        <taxon>Cucujiformia</taxon>
        <taxon>Curculionidae</taxon>
        <taxon>Ceutorhynchinae</taxon>
        <taxon>Ceutorhynchus</taxon>
    </lineage>
</organism>
<dbReference type="Pfam" id="PF13181">
    <property type="entry name" value="TPR_8"/>
    <property type="match status" value="1"/>
</dbReference>
<dbReference type="SUPFAM" id="SSF48452">
    <property type="entry name" value="TPR-like"/>
    <property type="match status" value="2"/>
</dbReference>
<evidence type="ECO:0000256" key="15">
    <source>
        <dbReference type="ARBA" id="ARBA00045102"/>
    </source>
</evidence>
<keyword evidence="8 17" id="KW-0812">Transmembrane</keyword>
<comment type="function">
    <text evidence="1">Transfers mannosyl residues to the hydroxyl group of serine or threonine residues.</text>
</comment>
<dbReference type="InterPro" id="IPR013618">
    <property type="entry name" value="TMTC_DUF1736"/>
</dbReference>
<name>A0A9P0GJL0_9CUCU</name>
<keyword evidence="7" id="KW-0808">Transferase</keyword>
<gene>
    <name evidence="19" type="ORF">CEUTPL_LOCUS3498</name>
</gene>